<evidence type="ECO:0000313" key="4">
    <source>
        <dbReference type="Proteomes" id="UP000033047"/>
    </source>
</evidence>
<dbReference type="GO" id="GO:0030246">
    <property type="term" value="F:carbohydrate binding"/>
    <property type="evidence" value="ECO:0007669"/>
    <property type="project" value="InterPro"/>
</dbReference>
<dbReference type="RefSeq" id="WP_046147920.1">
    <property type="nucleotide sequence ID" value="NZ_KQ033915.1"/>
</dbReference>
<dbReference type="PATRIC" id="fig|927665.4.peg.5143"/>
<gene>
    <name evidence="3" type="ORF">HMPREF1535_05018</name>
</gene>
<keyword evidence="1" id="KW-0732">Signal</keyword>
<proteinExistence type="predicted"/>
<feature type="signal peptide" evidence="1">
    <location>
        <begin position="1"/>
        <end position="21"/>
    </location>
</feature>
<dbReference type="SUPFAM" id="SSF49344">
    <property type="entry name" value="CBD9-like"/>
    <property type="match status" value="1"/>
</dbReference>
<comment type="caution">
    <text evidence="3">The sequence shown here is derived from an EMBL/GenBank/DDBJ whole genome shotgun (WGS) entry which is preliminary data.</text>
</comment>
<dbReference type="EMBL" id="AQHV01000029">
    <property type="protein sequence ID" value="KKB45364.1"/>
    <property type="molecule type" value="Genomic_DNA"/>
</dbReference>
<dbReference type="Pfam" id="PF06452">
    <property type="entry name" value="CBM9_1"/>
    <property type="match status" value="1"/>
</dbReference>
<dbReference type="CDD" id="cd09620">
    <property type="entry name" value="CBM9_like_3"/>
    <property type="match status" value="1"/>
</dbReference>
<dbReference type="PROSITE" id="PS51257">
    <property type="entry name" value="PROKAR_LIPOPROTEIN"/>
    <property type="match status" value="1"/>
</dbReference>
<dbReference type="STRING" id="927665.HMPREF1535_05018"/>
<feature type="domain" description="Carbohydrate-binding" evidence="2">
    <location>
        <begin position="53"/>
        <end position="210"/>
    </location>
</feature>
<dbReference type="GO" id="GO:0004553">
    <property type="term" value="F:hydrolase activity, hydrolyzing O-glycosyl compounds"/>
    <property type="evidence" value="ECO:0007669"/>
    <property type="project" value="InterPro"/>
</dbReference>
<accession>A0A0F5IIG5</accession>
<dbReference type="Proteomes" id="UP000033047">
    <property type="component" value="Unassembled WGS sequence"/>
</dbReference>
<feature type="chain" id="PRO_5002487947" description="Carbohydrate-binding domain-containing protein" evidence="1">
    <location>
        <begin position="22"/>
        <end position="371"/>
    </location>
</feature>
<dbReference type="AlphaFoldDB" id="A0A0F5IIG5"/>
<reference evidence="3 4" key="1">
    <citation type="submission" date="2013-04" db="EMBL/GenBank/DDBJ databases">
        <title>The Genome Sequence of Parabacteroides goldsteinii DSM 19448.</title>
        <authorList>
            <consortium name="The Broad Institute Genomics Platform"/>
            <person name="Earl A."/>
            <person name="Ward D."/>
            <person name="Feldgarden M."/>
            <person name="Gevers D."/>
            <person name="Martens E."/>
            <person name="Sakamoto M."/>
            <person name="Benno Y."/>
            <person name="Song Y."/>
            <person name="Liu C."/>
            <person name="Lee J."/>
            <person name="Bolanos M."/>
            <person name="Vaisanen M.L."/>
            <person name="Finegold S.M."/>
            <person name="Walker B."/>
            <person name="Young S."/>
            <person name="Zeng Q."/>
            <person name="Gargeya S."/>
            <person name="Fitzgerald M."/>
            <person name="Haas B."/>
            <person name="Abouelleil A."/>
            <person name="Allen A.W."/>
            <person name="Alvarado L."/>
            <person name="Arachchi H.M."/>
            <person name="Berlin A.M."/>
            <person name="Chapman S.B."/>
            <person name="Gainer-Dewar J."/>
            <person name="Goldberg J."/>
            <person name="Griggs A."/>
            <person name="Gujja S."/>
            <person name="Hansen M."/>
            <person name="Howarth C."/>
            <person name="Imamovic A."/>
            <person name="Ireland A."/>
            <person name="Larimer J."/>
            <person name="McCowan C."/>
            <person name="Murphy C."/>
            <person name="Pearson M."/>
            <person name="Poon T.W."/>
            <person name="Priest M."/>
            <person name="Roberts A."/>
            <person name="Saif S."/>
            <person name="Shea T."/>
            <person name="Sisk P."/>
            <person name="Sykes S."/>
            <person name="Wortman J."/>
            <person name="Nusbaum C."/>
            <person name="Birren B."/>
        </authorList>
    </citation>
    <scope>NUCLEOTIDE SEQUENCE [LARGE SCALE GENOMIC DNA]</scope>
    <source>
        <strain evidence="3 4">DSM 19448</strain>
    </source>
</reference>
<evidence type="ECO:0000313" key="3">
    <source>
        <dbReference type="EMBL" id="KKB45364.1"/>
    </source>
</evidence>
<dbReference type="PANTHER" id="PTHR35532">
    <property type="entry name" value="SIMILAR TO POLYHYDROXYALKANOATE DEPOLYMERASE"/>
    <property type="match status" value="1"/>
</dbReference>
<organism evidence="3 4">
    <name type="scientific">Parabacteroides goldsteinii DSM 19448 = WAL 12034</name>
    <dbReference type="NCBI Taxonomy" id="927665"/>
    <lineage>
        <taxon>Bacteria</taxon>
        <taxon>Pseudomonadati</taxon>
        <taxon>Bacteroidota</taxon>
        <taxon>Bacteroidia</taxon>
        <taxon>Bacteroidales</taxon>
        <taxon>Tannerellaceae</taxon>
        <taxon>Parabacteroides</taxon>
    </lineage>
</organism>
<dbReference type="PANTHER" id="PTHR35532:SF5">
    <property type="entry name" value="CARBOHYDRATE-BINDING DOMAIN-CONTAINING PROTEIN"/>
    <property type="match status" value="1"/>
</dbReference>
<sequence length="371" mass="42396">MKKTVLTAPIAALLLLSCAEAPQEKGKEITYTPQAAYNPPTYVCYKAPAPIKIDGKLSPEEWDAIPWTTDFVDIGGDKRPKPLLQTRAKMTYDDNGMYFAVLMEEPHVWGTITEHDAVIYQDNDFEIFLNPTNDTHNYLEYEVNSLGTEWDLYLSKPYRDNPQVLNNWEFAGMKSAVHVDGTLNNPKDTDKSWSVEVFIPWSSIYQVARGKEKPVPGEHIRTNFSRVEWTTDIQDGKYVKVPIKGEDKIREYNWVWAPTGVINIHMPEYWGFVQISDKVAGTGETPFVTDPNDEVKWLLRNLYYRQNEYAATFGEYAPSVAALKPEELCPAEQAKQIKLFNTPSMYEITLPGTDGNVWHIRQDGLVWASKK</sequence>
<dbReference type="HOGENOM" id="CLU_049171_0_0_10"/>
<evidence type="ECO:0000256" key="1">
    <source>
        <dbReference type="SAM" id="SignalP"/>
    </source>
</evidence>
<dbReference type="Gene3D" id="2.60.40.1190">
    <property type="match status" value="1"/>
</dbReference>
<evidence type="ECO:0000259" key="2">
    <source>
        <dbReference type="Pfam" id="PF06452"/>
    </source>
</evidence>
<dbReference type="InterPro" id="IPR010502">
    <property type="entry name" value="Carb-bd_dom_fam9"/>
</dbReference>
<name>A0A0F5IIG5_9BACT</name>
<protein>
    <recommendedName>
        <fullName evidence="2">Carbohydrate-binding domain-containing protein</fullName>
    </recommendedName>
</protein>
<dbReference type="GO" id="GO:0016052">
    <property type="term" value="P:carbohydrate catabolic process"/>
    <property type="evidence" value="ECO:0007669"/>
    <property type="project" value="InterPro"/>
</dbReference>